<accession>Q7W437</accession>
<dbReference type="Gene3D" id="1.10.287.470">
    <property type="entry name" value="Helix hairpin bin"/>
    <property type="match status" value="1"/>
</dbReference>
<evidence type="ECO:0000259" key="4">
    <source>
        <dbReference type="Pfam" id="PF25954"/>
    </source>
</evidence>
<evidence type="ECO:0000259" key="2">
    <source>
        <dbReference type="Pfam" id="PF25876"/>
    </source>
</evidence>
<dbReference type="InterPro" id="IPR058792">
    <property type="entry name" value="Beta-barrel_RND_2"/>
</dbReference>
<dbReference type="Pfam" id="PF25989">
    <property type="entry name" value="YknX_C"/>
    <property type="match status" value="1"/>
</dbReference>
<dbReference type="Gene3D" id="2.40.420.20">
    <property type="match status" value="1"/>
</dbReference>
<dbReference type="InterPro" id="IPR058637">
    <property type="entry name" value="YknX-like_C"/>
</dbReference>
<dbReference type="PANTHER" id="PTHR30469:SF11">
    <property type="entry name" value="BLL4320 PROTEIN"/>
    <property type="match status" value="1"/>
</dbReference>
<dbReference type="AlphaFoldDB" id="Q7W437"/>
<gene>
    <name evidence="6" type="ordered locus">BPP3833</name>
</gene>
<name>Q7W437_BORPA</name>
<dbReference type="Proteomes" id="UP000001421">
    <property type="component" value="Chromosome"/>
</dbReference>
<dbReference type="EMBL" id="BX640434">
    <property type="protein sequence ID" value="CAE39116.1"/>
    <property type="molecule type" value="Genomic_DNA"/>
</dbReference>
<evidence type="ECO:0000313" key="7">
    <source>
        <dbReference type="Proteomes" id="UP000001421"/>
    </source>
</evidence>
<dbReference type="HOGENOM" id="CLU_018816_1_2_4"/>
<dbReference type="KEGG" id="bpa:BPP3833"/>
<dbReference type="Pfam" id="PF25876">
    <property type="entry name" value="HH_MFP_RND"/>
    <property type="match status" value="1"/>
</dbReference>
<dbReference type="InterPro" id="IPR058625">
    <property type="entry name" value="MdtA-like_BSH"/>
</dbReference>
<dbReference type="PANTHER" id="PTHR30469">
    <property type="entry name" value="MULTIDRUG RESISTANCE PROTEIN MDTA"/>
    <property type="match status" value="1"/>
</dbReference>
<feature type="domain" description="Multidrug resistance protein MdtA-like barrel-sandwich hybrid" evidence="3">
    <location>
        <begin position="90"/>
        <end position="212"/>
    </location>
</feature>
<dbReference type="NCBIfam" id="TIGR01730">
    <property type="entry name" value="RND_mfp"/>
    <property type="match status" value="1"/>
</dbReference>
<dbReference type="Pfam" id="PF25954">
    <property type="entry name" value="Beta-barrel_RND_2"/>
    <property type="match status" value="1"/>
</dbReference>
<feature type="domain" description="Multidrug resistance protein MdtA-like alpha-helical hairpin" evidence="2">
    <location>
        <begin position="127"/>
        <end position="183"/>
    </location>
</feature>
<evidence type="ECO:0000313" key="6">
    <source>
        <dbReference type="EMBL" id="CAE39116.1"/>
    </source>
</evidence>
<dbReference type="Gene3D" id="2.40.50.100">
    <property type="match status" value="1"/>
</dbReference>
<evidence type="ECO:0000259" key="3">
    <source>
        <dbReference type="Pfam" id="PF25917"/>
    </source>
</evidence>
<dbReference type="SUPFAM" id="SSF111369">
    <property type="entry name" value="HlyD-like secretion proteins"/>
    <property type="match status" value="1"/>
</dbReference>
<feature type="domain" description="YknX-like C-terminal permuted SH3-like" evidence="5">
    <location>
        <begin position="301"/>
        <end position="369"/>
    </location>
</feature>
<feature type="domain" description="CusB-like beta-barrel" evidence="4">
    <location>
        <begin position="223"/>
        <end position="294"/>
    </location>
</feature>
<dbReference type="FunFam" id="2.40.30.170:FF:000010">
    <property type="entry name" value="Efflux RND transporter periplasmic adaptor subunit"/>
    <property type="match status" value="1"/>
</dbReference>
<dbReference type="InterPro" id="IPR058624">
    <property type="entry name" value="MdtA-like_HH"/>
</dbReference>
<sequence length="374" mass="39438">MLPHRPVGAALPRFRMKKAASIAAVAAGLAAGAALGLYVPRWLSNSGAPVTPLAQPGVTPAAVRVETAKVVETPFARGIAAVGSLRSDESVVLRPEVAGRIQHIDFKEGEAVRAGQTLVRLDDSVPRAELDQARANLALAQSQFRRAQDLQGRGFVSQQARDEAASSLKVQQAAAALAQARLDKMTIRAPFAGIVGLRDVSVGDYVNQGQDLAPLEAIDPLKVDFRVPEMYFSKVGVGQTLSVRLDALPGEQRQGVVYAVSPLVDAGGRSILLRATVANPDSVLRPGMFARVQLLFGQEKALAVPEAALSPSGQTQYVFRVRDGVAQRVEVTVGERREGRVELLTGVGAGDEVVVASLQRLTDGAPVTIIANGS</sequence>
<evidence type="ECO:0000259" key="5">
    <source>
        <dbReference type="Pfam" id="PF25989"/>
    </source>
</evidence>
<dbReference type="Gene3D" id="2.40.30.170">
    <property type="match status" value="1"/>
</dbReference>
<reference evidence="6 7" key="1">
    <citation type="journal article" date="2003" name="Nat. Genet.">
        <title>Comparative analysis of the genome sequences of Bordetella pertussis, Bordetella parapertussis and Bordetella bronchiseptica.</title>
        <authorList>
            <person name="Parkhill J."/>
            <person name="Sebaihia M."/>
            <person name="Preston A."/>
            <person name="Murphy L.D."/>
            <person name="Thomson N.R."/>
            <person name="Harris D.E."/>
            <person name="Holden M.T.G."/>
            <person name="Churcher C.M."/>
            <person name="Bentley S.D."/>
            <person name="Mungall K.L."/>
            <person name="Cerdeno-Tarraga A.-M."/>
            <person name="Temple L."/>
            <person name="James K.D."/>
            <person name="Harris B."/>
            <person name="Quail M.A."/>
            <person name="Achtman M."/>
            <person name="Atkin R."/>
            <person name="Baker S."/>
            <person name="Basham D."/>
            <person name="Bason N."/>
            <person name="Cherevach I."/>
            <person name="Chillingworth T."/>
            <person name="Collins M."/>
            <person name="Cronin A."/>
            <person name="Davis P."/>
            <person name="Doggett J."/>
            <person name="Feltwell T."/>
            <person name="Goble A."/>
            <person name="Hamlin N."/>
            <person name="Hauser H."/>
            <person name="Holroyd S."/>
            <person name="Jagels K."/>
            <person name="Leather S."/>
            <person name="Moule S."/>
            <person name="Norberczak H."/>
            <person name="O'Neil S."/>
            <person name="Ormond D."/>
            <person name="Price C."/>
            <person name="Rabbinowitsch E."/>
            <person name="Rutter S."/>
            <person name="Sanders M."/>
            <person name="Saunders D."/>
            <person name="Seeger K."/>
            <person name="Sharp S."/>
            <person name="Simmonds M."/>
            <person name="Skelton J."/>
            <person name="Squares R."/>
            <person name="Squares S."/>
            <person name="Stevens K."/>
            <person name="Unwin L."/>
            <person name="Whitehead S."/>
            <person name="Barrell B.G."/>
            <person name="Maskell D.J."/>
        </authorList>
    </citation>
    <scope>NUCLEOTIDE SEQUENCE [LARGE SCALE GENOMIC DNA]</scope>
    <source>
        <strain evidence="6 7">12822 / ATCC BAA-587 / NCTC 13253</strain>
    </source>
</reference>
<evidence type="ECO:0000256" key="1">
    <source>
        <dbReference type="ARBA" id="ARBA00009477"/>
    </source>
</evidence>
<comment type="similarity">
    <text evidence="1">Belongs to the membrane fusion protein (MFP) (TC 8.A.1) family.</text>
</comment>
<dbReference type="InterPro" id="IPR006143">
    <property type="entry name" value="RND_pump_MFP"/>
</dbReference>
<dbReference type="GO" id="GO:0015562">
    <property type="term" value="F:efflux transmembrane transporter activity"/>
    <property type="evidence" value="ECO:0007669"/>
    <property type="project" value="TreeGrafter"/>
</dbReference>
<dbReference type="Pfam" id="PF25917">
    <property type="entry name" value="BSH_RND"/>
    <property type="match status" value="1"/>
</dbReference>
<protein>
    <submittedName>
        <fullName evidence="6">HlyD-like secretion protein</fullName>
    </submittedName>
</protein>
<organism evidence="6 7">
    <name type="scientific">Bordetella parapertussis (strain 12822 / ATCC BAA-587 / NCTC 13253)</name>
    <dbReference type="NCBI Taxonomy" id="257311"/>
    <lineage>
        <taxon>Bacteria</taxon>
        <taxon>Pseudomonadati</taxon>
        <taxon>Pseudomonadota</taxon>
        <taxon>Betaproteobacteria</taxon>
        <taxon>Burkholderiales</taxon>
        <taxon>Alcaligenaceae</taxon>
        <taxon>Bordetella</taxon>
    </lineage>
</organism>
<proteinExistence type="inferred from homology"/>
<dbReference type="GO" id="GO:1990281">
    <property type="term" value="C:efflux pump complex"/>
    <property type="evidence" value="ECO:0007669"/>
    <property type="project" value="TreeGrafter"/>
</dbReference>